<comment type="function">
    <text evidence="4">Component of the Mediator complex, a coactivator involved in the regulated transcription of nearly all RNA polymerase II-dependent genes. Mediator functions as a bridge to convey information from gene-specific regulatory proteins to the basal RNA polymerase II transcription machinery. Mediator is recruited to promoters by direct interactions with regulatory proteins and serves as a scaffold for the assembly of a functional pre-initiation complex with RNA polymerase II and the general transcription factors.</text>
</comment>
<organism evidence="6 7">
    <name type="scientific">Stemphylium lycopersici</name>
    <name type="common">Tomato gray leaf spot disease fungus</name>
    <name type="synonym">Thyrospora lycopersici</name>
    <dbReference type="NCBI Taxonomy" id="183478"/>
    <lineage>
        <taxon>Eukaryota</taxon>
        <taxon>Fungi</taxon>
        <taxon>Dikarya</taxon>
        <taxon>Ascomycota</taxon>
        <taxon>Pezizomycotina</taxon>
        <taxon>Dothideomycetes</taxon>
        <taxon>Pleosporomycetidae</taxon>
        <taxon>Pleosporales</taxon>
        <taxon>Pleosporineae</taxon>
        <taxon>Pleosporaceae</taxon>
        <taxon>Stemphylium</taxon>
    </lineage>
</organism>
<dbReference type="EMBL" id="QGDH01000237">
    <property type="protein sequence ID" value="RAR01990.1"/>
    <property type="molecule type" value="Genomic_DNA"/>
</dbReference>
<keyword evidence="4" id="KW-0010">Activator</keyword>
<dbReference type="GO" id="GO:0016592">
    <property type="term" value="C:mediator complex"/>
    <property type="evidence" value="ECO:0007669"/>
    <property type="project" value="InterPro"/>
</dbReference>
<keyword evidence="6" id="KW-0418">Kinase</keyword>
<feature type="compositionally biased region" description="Polar residues" evidence="5">
    <location>
        <begin position="1"/>
        <end position="18"/>
    </location>
</feature>
<evidence type="ECO:0000313" key="6">
    <source>
        <dbReference type="EMBL" id="RAR01990.1"/>
    </source>
</evidence>
<name>A0A364MST2_STELY</name>
<protein>
    <recommendedName>
        <fullName evidence="4">Mediator of RNA polymerase II transcription subunit 11</fullName>
    </recommendedName>
    <alternativeName>
        <fullName evidence="4">Mediator complex subunit 11</fullName>
    </alternativeName>
</protein>
<dbReference type="OrthoDB" id="5418434at2759"/>
<evidence type="ECO:0000256" key="4">
    <source>
        <dbReference type="RuleBase" id="RU364147"/>
    </source>
</evidence>
<comment type="subcellular location">
    <subcellularLocation>
        <location evidence="1 4">Nucleus</location>
    </subcellularLocation>
</comment>
<comment type="subunit">
    <text evidence="4">Component of the Mediator complex.</text>
</comment>
<dbReference type="Pfam" id="PF10280">
    <property type="entry name" value="Med11"/>
    <property type="match status" value="1"/>
</dbReference>
<comment type="similarity">
    <text evidence="2 4">Belongs to the Mediator complex subunit 11 family.</text>
</comment>
<gene>
    <name evidence="4" type="primary">MED11</name>
    <name evidence="6" type="ORF">DDE83_008728</name>
</gene>
<keyword evidence="3 4" id="KW-0539">Nucleus</keyword>
<feature type="region of interest" description="Disordered" evidence="5">
    <location>
        <begin position="1"/>
        <end position="26"/>
    </location>
</feature>
<dbReference type="GO" id="GO:0016301">
    <property type="term" value="F:kinase activity"/>
    <property type="evidence" value="ECO:0007669"/>
    <property type="project" value="UniProtKB-KW"/>
</dbReference>
<reference evidence="7" key="1">
    <citation type="submission" date="2018-05" db="EMBL/GenBank/DDBJ databases">
        <title>Draft genome sequence of Stemphylium lycopersici strain CIDEFI 213.</title>
        <authorList>
            <person name="Medina R."/>
            <person name="Franco M.E.E."/>
            <person name="Lucentini C.G."/>
            <person name="Saparrat M.C.N."/>
            <person name="Balatti P.A."/>
        </authorList>
    </citation>
    <scope>NUCLEOTIDE SEQUENCE [LARGE SCALE GENOMIC DNA]</scope>
    <source>
        <strain evidence="7">CIDEFI 213</strain>
    </source>
</reference>
<evidence type="ECO:0000313" key="7">
    <source>
        <dbReference type="Proteomes" id="UP000249619"/>
    </source>
</evidence>
<keyword evidence="6" id="KW-0808">Transferase</keyword>
<keyword evidence="7" id="KW-1185">Reference proteome</keyword>
<accession>A0A364MST2</accession>
<dbReference type="STRING" id="183478.A0A364MST2"/>
<evidence type="ECO:0000256" key="3">
    <source>
        <dbReference type="ARBA" id="ARBA00023242"/>
    </source>
</evidence>
<evidence type="ECO:0000256" key="1">
    <source>
        <dbReference type="ARBA" id="ARBA00004123"/>
    </source>
</evidence>
<sequence length="352" mass="38195">MSTEADQQKATDANQQSEKTSEEPKTYRQIAAEHIDTLNEINHQIPKLLKYFATALSQLTNDPIPFQHDAMQCEPGTLEARKEAFRINALFCGTSCELIRQELVKQINALERYKVIPKSHPKFAVTQRQAQKGKDEESEIVDPEKDVKNGGYGEFDVGVLNARANSGQVGAEDVLDRAKAILEELQKRTGGTSSAKAFFITPISSGVVRQQPPINPAPASLHSFVFTASVEPSVRLPSHSLAFAFHCSPEFGYTTIVPLFISGFNTLSASRATSSGTQLNPNETTCPSSLKRAAISDSGVPSLMQLLSRSVKLNQTSDEGNSVRRSSMRASVSAFDGMVSQARTSTPASTSA</sequence>
<dbReference type="GO" id="GO:0003712">
    <property type="term" value="F:transcription coregulator activity"/>
    <property type="evidence" value="ECO:0007669"/>
    <property type="project" value="InterPro"/>
</dbReference>
<keyword evidence="4" id="KW-0805">Transcription regulation</keyword>
<dbReference type="GO" id="GO:0006357">
    <property type="term" value="P:regulation of transcription by RNA polymerase II"/>
    <property type="evidence" value="ECO:0007669"/>
    <property type="project" value="InterPro"/>
</dbReference>
<dbReference type="Proteomes" id="UP000249619">
    <property type="component" value="Unassembled WGS sequence"/>
</dbReference>
<evidence type="ECO:0000256" key="2">
    <source>
        <dbReference type="ARBA" id="ARBA00008186"/>
    </source>
</evidence>
<keyword evidence="4" id="KW-0804">Transcription</keyword>
<dbReference type="AlphaFoldDB" id="A0A364MST2"/>
<dbReference type="InterPro" id="IPR019404">
    <property type="entry name" value="Mediator_Med11"/>
</dbReference>
<evidence type="ECO:0000256" key="5">
    <source>
        <dbReference type="SAM" id="MobiDB-lite"/>
    </source>
</evidence>
<comment type="caution">
    <text evidence="6">The sequence shown here is derived from an EMBL/GenBank/DDBJ whole genome shotgun (WGS) entry which is preliminary data.</text>
</comment>
<proteinExistence type="inferred from homology"/>